<evidence type="ECO:0000313" key="2">
    <source>
        <dbReference type="Proteomes" id="UP000218334"/>
    </source>
</evidence>
<keyword evidence="2" id="KW-1185">Reference proteome</keyword>
<gene>
    <name evidence="1" type="ORF">ARMSODRAFT_927563</name>
</gene>
<dbReference type="AlphaFoldDB" id="A0A2H3CFG4"/>
<dbReference type="STRING" id="1076256.A0A2H3CFG4"/>
<accession>A0A2H3CFG4</accession>
<organism evidence="1 2">
    <name type="scientific">Armillaria solidipes</name>
    <dbReference type="NCBI Taxonomy" id="1076256"/>
    <lineage>
        <taxon>Eukaryota</taxon>
        <taxon>Fungi</taxon>
        <taxon>Dikarya</taxon>
        <taxon>Basidiomycota</taxon>
        <taxon>Agaricomycotina</taxon>
        <taxon>Agaricomycetes</taxon>
        <taxon>Agaricomycetidae</taxon>
        <taxon>Agaricales</taxon>
        <taxon>Marasmiineae</taxon>
        <taxon>Physalacriaceae</taxon>
        <taxon>Armillaria</taxon>
    </lineage>
</organism>
<proteinExistence type="predicted"/>
<sequence>MAVKEDVKKFNSLPRPPRMPSGNFLNEWHFDLRFVHCLQPPSHILFLVQPGSTFAHFEFLPNDRAKGMTFFPETAKEAAPETAKALIHAFLSGFSDSPGRAMSPMAPWKLTTDDPDLQAAIEQEFRTLGIRNELVSIGATSPAREKVIMQSFLVTFDHIKHTFCDPESRSSTIIPPFSIGYKALNPPPLIPASVLRLVDQDNTMLEQGKIMAYAQLSIGCRPHDASKSLDSSAVHEEIMTKVASVEDLFKSQPMNAVKTKANAGDADAALDYGLRLMHGCGCSPNRSLARQYLVMAAYSSKGTSTTKATAHGVLVDWYSTPSPMPQRYLRAATWHANEVVKLFPKRPSPMALKFAFYVMEPQLNNILDLAYQRQELLDAMKRRTVEVEKNQAKMDYKRLESPNRYKCAAVGCGIQSDSGRMLRECSGKCDKDKKPHYCSRKLDDCFYETSTDLFFFSHQDWGNHKPFCKSGAPCSVIDTSDVQVSAGGSTKNGAIQLPLKMPDGSVIILSTSTLTLEHLKEVGKDIEDQAVAAQAQRSTPLLRPNTSGIVRRVEVNIGPTGKVEMKGI</sequence>
<dbReference type="Proteomes" id="UP000218334">
    <property type="component" value="Unassembled WGS sequence"/>
</dbReference>
<evidence type="ECO:0000313" key="1">
    <source>
        <dbReference type="EMBL" id="PBK75517.1"/>
    </source>
</evidence>
<evidence type="ECO:0008006" key="3">
    <source>
        <dbReference type="Google" id="ProtNLM"/>
    </source>
</evidence>
<protein>
    <recommendedName>
        <fullName evidence="3">MYND-type domain-containing protein</fullName>
    </recommendedName>
</protein>
<reference evidence="2" key="1">
    <citation type="journal article" date="2017" name="Nat. Ecol. Evol.">
        <title>Genome expansion and lineage-specific genetic innovations in the forest pathogenic fungi Armillaria.</title>
        <authorList>
            <person name="Sipos G."/>
            <person name="Prasanna A.N."/>
            <person name="Walter M.C."/>
            <person name="O'Connor E."/>
            <person name="Balint B."/>
            <person name="Krizsan K."/>
            <person name="Kiss B."/>
            <person name="Hess J."/>
            <person name="Varga T."/>
            <person name="Slot J."/>
            <person name="Riley R."/>
            <person name="Boka B."/>
            <person name="Rigling D."/>
            <person name="Barry K."/>
            <person name="Lee J."/>
            <person name="Mihaltcheva S."/>
            <person name="LaButti K."/>
            <person name="Lipzen A."/>
            <person name="Waldron R."/>
            <person name="Moloney N.M."/>
            <person name="Sperisen C."/>
            <person name="Kredics L."/>
            <person name="Vagvoelgyi C."/>
            <person name="Patrignani A."/>
            <person name="Fitzpatrick D."/>
            <person name="Nagy I."/>
            <person name="Doyle S."/>
            <person name="Anderson J.B."/>
            <person name="Grigoriev I.V."/>
            <person name="Gueldener U."/>
            <person name="Muensterkoetter M."/>
            <person name="Nagy L.G."/>
        </authorList>
    </citation>
    <scope>NUCLEOTIDE SEQUENCE [LARGE SCALE GENOMIC DNA]</scope>
    <source>
        <strain evidence="2">28-4</strain>
    </source>
</reference>
<name>A0A2H3CFG4_9AGAR</name>
<dbReference type="EMBL" id="KZ293417">
    <property type="protein sequence ID" value="PBK75517.1"/>
    <property type="molecule type" value="Genomic_DNA"/>
</dbReference>